<dbReference type="PANTHER" id="PTHR13693">
    <property type="entry name" value="CLASS II AMINOTRANSFERASE/8-AMINO-7-OXONONANOATE SYNTHASE"/>
    <property type="match status" value="1"/>
</dbReference>
<evidence type="ECO:0000256" key="1">
    <source>
        <dbReference type="ARBA" id="ARBA00001933"/>
    </source>
</evidence>
<keyword evidence="3" id="KW-0663">Pyridoxal phosphate</keyword>
<dbReference type="Proteomes" id="UP000552954">
    <property type="component" value="Unassembled WGS sequence"/>
</dbReference>
<accession>A0A849K6Z4</accession>
<dbReference type="NCBIfam" id="NF005526">
    <property type="entry name" value="PRK07179.1"/>
    <property type="match status" value="1"/>
</dbReference>
<reference evidence="6 7" key="1">
    <citation type="submission" date="2020-05" db="EMBL/GenBank/DDBJ databases">
        <authorList>
            <person name="Khan S.A."/>
            <person name="Jeon C.O."/>
            <person name="Chun B.H."/>
        </authorList>
    </citation>
    <scope>NUCLEOTIDE SEQUENCE [LARGE SCALE GENOMIC DNA]</scope>
    <source>
        <strain evidence="6 7">B156</strain>
    </source>
</reference>
<evidence type="ECO:0000313" key="6">
    <source>
        <dbReference type="EMBL" id="NNU44172.1"/>
    </source>
</evidence>
<dbReference type="GO" id="GO:0009102">
    <property type="term" value="P:biotin biosynthetic process"/>
    <property type="evidence" value="ECO:0007669"/>
    <property type="project" value="TreeGrafter"/>
</dbReference>
<comment type="cofactor">
    <cofactor evidence="1">
        <name>pyridoxal 5'-phosphate</name>
        <dbReference type="ChEBI" id="CHEBI:597326"/>
    </cofactor>
</comment>
<proteinExistence type="predicted"/>
<evidence type="ECO:0000256" key="4">
    <source>
        <dbReference type="SAM" id="MobiDB-lite"/>
    </source>
</evidence>
<dbReference type="Gene3D" id="3.40.640.10">
    <property type="entry name" value="Type I PLP-dependent aspartate aminotransferase-like (Major domain)"/>
    <property type="match status" value="1"/>
</dbReference>
<dbReference type="EMBL" id="JABFCS010000001">
    <property type="protein sequence ID" value="NNU44172.1"/>
    <property type="molecule type" value="Genomic_DNA"/>
</dbReference>
<dbReference type="InterPro" id="IPR015424">
    <property type="entry name" value="PyrdxlP-dep_Trfase"/>
</dbReference>
<feature type="domain" description="Aminotransferase class I/classII large" evidence="5">
    <location>
        <begin position="58"/>
        <end position="390"/>
    </location>
</feature>
<dbReference type="Gene3D" id="3.90.1150.10">
    <property type="entry name" value="Aspartate Aminotransferase, domain 1"/>
    <property type="match status" value="1"/>
</dbReference>
<keyword evidence="7" id="KW-1185">Reference proteome</keyword>
<dbReference type="GO" id="GO:0030170">
    <property type="term" value="F:pyridoxal phosphate binding"/>
    <property type="evidence" value="ECO:0007669"/>
    <property type="project" value="InterPro"/>
</dbReference>
<dbReference type="Pfam" id="PF00155">
    <property type="entry name" value="Aminotran_1_2"/>
    <property type="match status" value="1"/>
</dbReference>
<evidence type="ECO:0000313" key="7">
    <source>
        <dbReference type="Proteomes" id="UP000552954"/>
    </source>
</evidence>
<dbReference type="RefSeq" id="WP_171560642.1">
    <property type="nucleotide sequence ID" value="NZ_JABFCS010000001.1"/>
</dbReference>
<evidence type="ECO:0000256" key="3">
    <source>
        <dbReference type="ARBA" id="ARBA00022898"/>
    </source>
</evidence>
<gene>
    <name evidence="6" type="ORF">HK415_14915</name>
</gene>
<dbReference type="InterPro" id="IPR015421">
    <property type="entry name" value="PyrdxlP-dep_Trfase_major"/>
</dbReference>
<dbReference type="InterPro" id="IPR004839">
    <property type="entry name" value="Aminotransferase_I/II_large"/>
</dbReference>
<name>A0A849K6Z4_9BURK</name>
<keyword evidence="2" id="KW-0808">Transferase</keyword>
<evidence type="ECO:0000259" key="5">
    <source>
        <dbReference type="Pfam" id="PF00155"/>
    </source>
</evidence>
<feature type="region of interest" description="Disordered" evidence="4">
    <location>
        <begin position="1"/>
        <end position="22"/>
    </location>
</feature>
<comment type="caution">
    <text evidence="6">The sequence shown here is derived from an EMBL/GenBank/DDBJ whole genome shotgun (WGS) entry which is preliminary data.</text>
</comment>
<sequence length="420" mass="44761">MEVVAKNITKGAASAPKPTEPGLSQHLRARIEREFRARFENEWGRRFVTHGSVPGPDAVRLDGNDYLAVTGHEAIVAAQVAALRSNTDFVVQSGVFQLDGSPHAALESLLAGFVGKQGALLCQSGYTANLGLIQVVADPQTPVYVDSLAHMSLWEGVRAAGATAHPFRHNDPGHFAKMAARHGPGLLIVDSVYSTTGALCPLQAMVEAAEAHGCMVLVDESHSLGTHGPQGRGLCAQLGLSHRVHFITASLAKAFAGRAGFFTMPDELRHYLMCHSYPSVFSSCLLPHEIAGLVATLDVVRDSDDARLRLRRNTVRLRASLAEAGYPIQHGSEQIISLEAGPEADTLALRDALEQRGVVGAVFCAPATSRNRAMVRLTLNAGLTDAELGHVEAVARELAPVVKPWDWGIARRLRGAGAAA</sequence>
<dbReference type="PANTHER" id="PTHR13693:SF100">
    <property type="entry name" value="8-AMINO-7-OXONONANOATE SYNTHASE"/>
    <property type="match status" value="1"/>
</dbReference>
<dbReference type="AlphaFoldDB" id="A0A849K6Z4"/>
<reference evidence="6 7" key="2">
    <citation type="submission" date="2020-06" db="EMBL/GenBank/DDBJ databases">
        <title>Ramlibacter rhizophilus sp. nov., isolated from rhizosphere soil of national flower Mugunghwa from South Korea.</title>
        <authorList>
            <person name="Zheng-Fei Y."/>
            <person name="Huan T."/>
        </authorList>
    </citation>
    <scope>NUCLEOTIDE SEQUENCE [LARGE SCALE GENOMIC DNA]</scope>
    <source>
        <strain evidence="6 7">B156</strain>
    </source>
</reference>
<organism evidence="6 7">
    <name type="scientific">Ramlibacter montanisoli</name>
    <dbReference type="NCBI Taxonomy" id="2732512"/>
    <lineage>
        <taxon>Bacteria</taxon>
        <taxon>Pseudomonadati</taxon>
        <taxon>Pseudomonadota</taxon>
        <taxon>Betaproteobacteria</taxon>
        <taxon>Burkholderiales</taxon>
        <taxon>Comamonadaceae</taxon>
        <taxon>Ramlibacter</taxon>
    </lineage>
</organism>
<dbReference type="InterPro" id="IPR050087">
    <property type="entry name" value="AON_synthase_class-II"/>
</dbReference>
<dbReference type="GO" id="GO:0008710">
    <property type="term" value="F:8-amino-7-oxononanoate synthase activity"/>
    <property type="evidence" value="ECO:0007669"/>
    <property type="project" value="TreeGrafter"/>
</dbReference>
<dbReference type="SUPFAM" id="SSF53383">
    <property type="entry name" value="PLP-dependent transferases"/>
    <property type="match status" value="1"/>
</dbReference>
<protein>
    <submittedName>
        <fullName evidence="6">Quorum-sensing autoinducer synthase</fullName>
    </submittedName>
</protein>
<dbReference type="InterPro" id="IPR015422">
    <property type="entry name" value="PyrdxlP-dep_Trfase_small"/>
</dbReference>
<evidence type="ECO:0000256" key="2">
    <source>
        <dbReference type="ARBA" id="ARBA00022679"/>
    </source>
</evidence>